<dbReference type="Proteomes" id="UP000579945">
    <property type="component" value="Unassembled WGS sequence"/>
</dbReference>
<sequence length="152" mass="17003">MAQKEGHDVAGAADAVRADIRSWPTGRLLSMAARLVESRFHDFLEAHGLTHAGLITLHHLAEGPLAQRELARLSRVTDQTMSRTIEHLRRAGYVGKGPDERDRRRVLVRITPAGAEVLAHAREEERGSDRLLGAVDEYDSFREQLIRLITIV</sequence>
<dbReference type="InterPro" id="IPR036390">
    <property type="entry name" value="WH_DNA-bd_sf"/>
</dbReference>
<dbReference type="InterPro" id="IPR036388">
    <property type="entry name" value="WH-like_DNA-bd_sf"/>
</dbReference>
<reference evidence="2 3" key="1">
    <citation type="submission" date="2020-08" db="EMBL/GenBank/DDBJ databases">
        <title>Sequencing the genomes of 1000 actinobacteria strains.</title>
        <authorList>
            <person name="Klenk H.-P."/>
        </authorList>
    </citation>
    <scope>NUCLEOTIDE SEQUENCE [LARGE SCALE GENOMIC DNA]</scope>
    <source>
        <strain evidence="2 3">DSM 44320</strain>
    </source>
</reference>
<accession>A0A7W5YUF6</accession>
<keyword evidence="2" id="KW-0238">DNA-binding</keyword>
<dbReference type="GO" id="GO:0003700">
    <property type="term" value="F:DNA-binding transcription factor activity"/>
    <property type="evidence" value="ECO:0007669"/>
    <property type="project" value="InterPro"/>
</dbReference>
<dbReference type="InterPro" id="IPR039422">
    <property type="entry name" value="MarR/SlyA-like"/>
</dbReference>
<evidence type="ECO:0000313" key="2">
    <source>
        <dbReference type="EMBL" id="MBB3733149.1"/>
    </source>
</evidence>
<dbReference type="PANTHER" id="PTHR33164:SF99">
    <property type="entry name" value="MARR FAMILY REGULATORY PROTEIN"/>
    <property type="match status" value="1"/>
</dbReference>
<evidence type="ECO:0000259" key="1">
    <source>
        <dbReference type="PROSITE" id="PS50995"/>
    </source>
</evidence>
<comment type="caution">
    <text evidence="2">The sequence shown here is derived from an EMBL/GenBank/DDBJ whole genome shotgun (WGS) entry which is preliminary data.</text>
</comment>
<dbReference type="AlphaFoldDB" id="A0A7W5YUF6"/>
<dbReference type="SUPFAM" id="SSF46785">
    <property type="entry name" value="Winged helix' DNA-binding domain"/>
    <property type="match status" value="1"/>
</dbReference>
<dbReference type="Pfam" id="PF12802">
    <property type="entry name" value="MarR_2"/>
    <property type="match status" value="1"/>
</dbReference>
<evidence type="ECO:0000313" key="3">
    <source>
        <dbReference type="Proteomes" id="UP000579945"/>
    </source>
</evidence>
<organism evidence="2 3">
    <name type="scientific">Nonomuraea dietziae</name>
    <dbReference type="NCBI Taxonomy" id="65515"/>
    <lineage>
        <taxon>Bacteria</taxon>
        <taxon>Bacillati</taxon>
        <taxon>Actinomycetota</taxon>
        <taxon>Actinomycetes</taxon>
        <taxon>Streptosporangiales</taxon>
        <taxon>Streptosporangiaceae</taxon>
        <taxon>Nonomuraea</taxon>
    </lineage>
</organism>
<dbReference type="PANTHER" id="PTHR33164">
    <property type="entry name" value="TRANSCRIPTIONAL REGULATOR, MARR FAMILY"/>
    <property type="match status" value="1"/>
</dbReference>
<name>A0A7W5YUF6_9ACTN</name>
<protein>
    <submittedName>
        <fullName evidence="2">DNA-binding MarR family transcriptional regulator</fullName>
    </submittedName>
</protein>
<dbReference type="RefSeq" id="WP_312896053.1">
    <property type="nucleotide sequence ID" value="NZ_JACIBV010000002.1"/>
</dbReference>
<dbReference type="GeneID" id="95395115"/>
<dbReference type="EMBL" id="JACIBV010000002">
    <property type="protein sequence ID" value="MBB3733149.1"/>
    <property type="molecule type" value="Genomic_DNA"/>
</dbReference>
<feature type="domain" description="HTH marR-type" evidence="1">
    <location>
        <begin position="22"/>
        <end position="150"/>
    </location>
</feature>
<proteinExistence type="predicted"/>
<keyword evidence="3" id="KW-1185">Reference proteome</keyword>
<dbReference type="InterPro" id="IPR000835">
    <property type="entry name" value="HTH_MarR-typ"/>
</dbReference>
<gene>
    <name evidence="2" type="ORF">FHR33_009096</name>
</gene>
<dbReference type="GO" id="GO:0006950">
    <property type="term" value="P:response to stress"/>
    <property type="evidence" value="ECO:0007669"/>
    <property type="project" value="TreeGrafter"/>
</dbReference>
<dbReference type="Gene3D" id="1.10.10.10">
    <property type="entry name" value="Winged helix-like DNA-binding domain superfamily/Winged helix DNA-binding domain"/>
    <property type="match status" value="1"/>
</dbReference>
<dbReference type="GO" id="GO:0003677">
    <property type="term" value="F:DNA binding"/>
    <property type="evidence" value="ECO:0007669"/>
    <property type="project" value="UniProtKB-KW"/>
</dbReference>
<dbReference type="PROSITE" id="PS50995">
    <property type="entry name" value="HTH_MARR_2"/>
    <property type="match status" value="1"/>
</dbReference>
<dbReference type="SMART" id="SM00347">
    <property type="entry name" value="HTH_MARR"/>
    <property type="match status" value="1"/>
</dbReference>